<evidence type="ECO:0000259" key="8">
    <source>
        <dbReference type="PROSITE" id="PS50090"/>
    </source>
</evidence>
<dbReference type="Gene3D" id="1.10.10.60">
    <property type="entry name" value="Homeodomain-like"/>
    <property type="match status" value="1"/>
</dbReference>
<sequence>MSAPPEPTVETPAEDTPMADSEVDTKESSDANTAGPVDSADHDAPNTETAPTNQEAAAKDESKEPEPVDLEKLKATFQEKAKTYLIEQSRHVVIPSFAKWFNMNDVHSIEKKLFPDFFPVKTLDDTPKSVYKTPEVYQNMRDFMINTYRLNPIEYLTVTAVRRNLAGDVASIIRIHRFLEKWGLINYQIDPRTKPSLVGPQYTGHFQITLDTPKGLTPLVPEELEVVSKKTSTAVPTSEPKQVETPKIKEEDEDNLVIPLNLEITSNIFEESGSKSAVSSIQYFCNETSNDISNIRYHNLKSKGVTGNFGPLEISKDVFEQGLFPLNFTSSDFVKLEKSFKNTEWSQQEVLLLLEGIEMYATVDSNPLSLFINSNGQWDRISEHVALKSREECLVKFLQLPIEDKYLHALIKPETKDSLDQNLDKDTIIQEVVAKLIKSNEGKELLDKSAKSGLEDAVLNQTNLINQVIELTLEKVDAKLKLINHLEADLVKTENLLNLQRKQVLIERWLNFEKLSKFKKENNNPELTPLLDDLLTPININEINKSFNKINLDASSDNPTPEVSEQAEEEVLPISVTQPKSYQFWSA</sequence>
<feature type="domain" description="SANT" evidence="10">
    <location>
        <begin position="342"/>
        <end position="405"/>
    </location>
</feature>
<dbReference type="Pfam" id="PF04433">
    <property type="entry name" value="SWIRM"/>
    <property type="match status" value="1"/>
</dbReference>
<evidence type="ECO:0000256" key="3">
    <source>
        <dbReference type="ARBA" id="ARBA00023015"/>
    </source>
</evidence>
<gene>
    <name evidence="11" type="ORF">SAMEA4029009_CIC11G00000002330</name>
</gene>
<dbReference type="InterPro" id="IPR032451">
    <property type="entry name" value="SMARCC_C"/>
</dbReference>
<name>A0A1L0CXW8_9ASCO</name>
<dbReference type="PROSITE" id="PS51293">
    <property type="entry name" value="SANT"/>
    <property type="match status" value="1"/>
</dbReference>
<dbReference type="SUPFAM" id="SSF46689">
    <property type="entry name" value="Homeodomain-like"/>
    <property type="match status" value="2"/>
</dbReference>
<feature type="domain" description="Myb-like" evidence="8">
    <location>
        <begin position="337"/>
        <end position="401"/>
    </location>
</feature>
<evidence type="ECO:0000259" key="9">
    <source>
        <dbReference type="PROSITE" id="PS50934"/>
    </source>
</evidence>
<dbReference type="InterPro" id="IPR009057">
    <property type="entry name" value="Homeodomain-like_sf"/>
</dbReference>
<keyword evidence="5" id="KW-0539">Nucleus</keyword>
<dbReference type="EMBL" id="LT635764">
    <property type="protein sequence ID" value="SGZ48510.1"/>
    <property type="molecule type" value="Genomic_DNA"/>
</dbReference>
<evidence type="ECO:0000256" key="6">
    <source>
        <dbReference type="ARBA" id="ARBA00049655"/>
    </source>
</evidence>
<dbReference type="PANTHER" id="PTHR15381">
    <property type="entry name" value="CHONDROITIN SULFATE PROTEOGLYCAN 5 -RELATED"/>
    <property type="match status" value="1"/>
</dbReference>
<dbReference type="GO" id="GO:0006355">
    <property type="term" value="P:regulation of DNA-templated transcription"/>
    <property type="evidence" value="ECO:0007669"/>
    <property type="project" value="UniProtKB-ARBA"/>
</dbReference>
<dbReference type="GO" id="GO:0006325">
    <property type="term" value="P:chromatin organization"/>
    <property type="evidence" value="ECO:0007669"/>
    <property type="project" value="UniProtKB-KW"/>
</dbReference>
<accession>A0A1L0CXW8</accession>
<dbReference type="FunFam" id="1.10.10.10:FF:000020">
    <property type="entry name" value="SWI/SNF complex subunit SMARCC2 isoform c"/>
    <property type="match status" value="1"/>
</dbReference>
<evidence type="ECO:0000313" key="11">
    <source>
        <dbReference type="EMBL" id="SGZ48510.1"/>
    </source>
</evidence>
<dbReference type="PROSITE" id="PS50934">
    <property type="entry name" value="SWIRM"/>
    <property type="match status" value="1"/>
</dbReference>
<evidence type="ECO:0000256" key="5">
    <source>
        <dbReference type="ARBA" id="ARBA00023242"/>
    </source>
</evidence>
<dbReference type="PROSITE" id="PS50090">
    <property type="entry name" value="MYB_LIKE"/>
    <property type="match status" value="1"/>
</dbReference>
<dbReference type="InterPro" id="IPR036388">
    <property type="entry name" value="WH-like_DNA-bd_sf"/>
</dbReference>
<dbReference type="Gene3D" id="1.10.10.10">
    <property type="entry name" value="Winged helix-like DNA-binding domain superfamily/Winged helix DNA-binding domain"/>
    <property type="match status" value="1"/>
</dbReference>
<evidence type="ECO:0000256" key="7">
    <source>
        <dbReference type="SAM" id="MobiDB-lite"/>
    </source>
</evidence>
<dbReference type="CDD" id="cd00167">
    <property type="entry name" value="SANT"/>
    <property type="match status" value="1"/>
</dbReference>
<comment type="subcellular location">
    <subcellularLocation>
        <location evidence="1">Nucleus</location>
    </subcellularLocation>
</comment>
<feature type="region of interest" description="Disordered" evidence="7">
    <location>
        <begin position="1"/>
        <end position="68"/>
    </location>
</feature>
<feature type="compositionally biased region" description="Polar residues" evidence="7">
    <location>
        <begin position="46"/>
        <end position="55"/>
    </location>
</feature>
<keyword evidence="2" id="KW-0156">Chromatin regulator</keyword>
<protein>
    <submittedName>
        <fullName evidence="11">CIC11C00000002330</fullName>
    </submittedName>
</protein>
<dbReference type="GO" id="GO:0048858">
    <property type="term" value="P:cell projection morphogenesis"/>
    <property type="evidence" value="ECO:0007669"/>
    <property type="project" value="TreeGrafter"/>
</dbReference>
<reference evidence="12" key="1">
    <citation type="submission" date="2016-10" db="EMBL/GenBank/DDBJ databases">
        <authorList>
            <person name="Geijer C."/>
            <person name="Jareborg N."/>
            <person name="Dainat J."/>
        </authorList>
    </citation>
    <scope>NUCLEOTIDE SEQUENCE [LARGE SCALE GENOMIC DNA]</scope>
    <source>
        <strain evidence="12">PYCC 4715</strain>
    </source>
</reference>
<evidence type="ECO:0000256" key="2">
    <source>
        <dbReference type="ARBA" id="ARBA00022853"/>
    </source>
</evidence>
<dbReference type="InterPro" id="IPR001005">
    <property type="entry name" value="SANT/Myb"/>
</dbReference>
<dbReference type="Pfam" id="PF16495">
    <property type="entry name" value="SWIRM-assoc_1"/>
    <property type="match status" value="1"/>
</dbReference>
<dbReference type="InterPro" id="IPR017884">
    <property type="entry name" value="SANT_dom"/>
</dbReference>
<dbReference type="SMART" id="SM00717">
    <property type="entry name" value="SANT"/>
    <property type="match status" value="1"/>
</dbReference>
<proteinExistence type="inferred from homology"/>
<dbReference type="PANTHER" id="PTHR15381:SF1">
    <property type="entry name" value="CHONDROITIN SULFATE PROTEOGLYCAN 5"/>
    <property type="match status" value="1"/>
</dbReference>
<evidence type="ECO:0000256" key="4">
    <source>
        <dbReference type="ARBA" id="ARBA00023163"/>
    </source>
</evidence>
<evidence type="ECO:0000313" key="12">
    <source>
        <dbReference type="Proteomes" id="UP000182259"/>
    </source>
</evidence>
<keyword evidence="3" id="KW-0805">Transcription regulation</keyword>
<keyword evidence="4" id="KW-0804">Transcription</keyword>
<dbReference type="Proteomes" id="UP000182259">
    <property type="component" value="Chromosome I"/>
</dbReference>
<organism evidence="11 12">
    <name type="scientific">Sungouiella intermedia</name>
    <dbReference type="NCBI Taxonomy" id="45354"/>
    <lineage>
        <taxon>Eukaryota</taxon>
        <taxon>Fungi</taxon>
        <taxon>Dikarya</taxon>
        <taxon>Ascomycota</taxon>
        <taxon>Saccharomycotina</taxon>
        <taxon>Pichiomycetes</taxon>
        <taxon>Metschnikowiaceae</taxon>
        <taxon>Sungouiella</taxon>
    </lineage>
</organism>
<dbReference type="InterPro" id="IPR007526">
    <property type="entry name" value="SWIRM"/>
</dbReference>
<evidence type="ECO:0000259" key="10">
    <source>
        <dbReference type="PROSITE" id="PS51293"/>
    </source>
</evidence>
<comment type="similarity">
    <text evidence="6">Belongs to the SMARCC family.</text>
</comment>
<dbReference type="AlphaFoldDB" id="A0A1L0CXW8"/>
<feature type="compositionally biased region" description="Basic and acidic residues" evidence="7">
    <location>
        <begin position="57"/>
        <end position="68"/>
    </location>
</feature>
<feature type="domain" description="SWIRM" evidence="9">
    <location>
        <begin position="92"/>
        <end position="196"/>
    </location>
</feature>
<dbReference type="GO" id="GO:0016514">
    <property type="term" value="C:SWI/SNF complex"/>
    <property type="evidence" value="ECO:0007669"/>
    <property type="project" value="UniProtKB-ARBA"/>
</dbReference>
<evidence type="ECO:0000256" key="1">
    <source>
        <dbReference type="ARBA" id="ARBA00004123"/>
    </source>
</evidence>